<gene>
    <name evidence="1" type="ORF">EV692_0232</name>
</gene>
<reference evidence="1 2" key="1">
    <citation type="submission" date="2019-03" db="EMBL/GenBank/DDBJ databases">
        <title>Genomic Encyclopedia of Type Strains, Phase IV (KMG-IV): sequencing the most valuable type-strain genomes for metagenomic binning, comparative biology and taxonomic classification.</title>
        <authorList>
            <person name="Goeker M."/>
        </authorList>
    </citation>
    <scope>NUCLEOTIDE SEQUENCE [LARGE SCALE GENOMIC DNA]</scope>
    <source>
        <strain evidence="1 2">DSM 10053</strain>
    </source>
</reference>
<evidence type="ECO:0000313" key="1">
    <source>
        <dbReference type="EMBL" id="TCK71172.1"/>
    </source>
</evidence>
<sequence length="230" mass="26379">MSNIRSIINGQEISEIELLRKELERAYIALDLIKTKLGHEGVDRILKQEMDEMDVKFQHFANTCNGELVLSQAVMQVDGLKAEDFLKCFRTFSEQTNWKANPEHYMIKDTEGGNRRIIETVGCWDKPVNLIGKFYPSIENAPAQAKAIRDEAKYPYVNYISCPVIEGDHSTAVAAFHQFRNTDTGCEVLLGVFMPKGVDQEMIEGHKWHLAIEWRNWARMAMEQLAKEKA</sequence>
<comment type="caution">
    <text evidence="1">The sequence shown here is derived from an EMBL/GenBank/DDBJ whole genome shotgun (WGS) entry which is preliminary data.</text>
</comment>
<proteinExistence type="predicted"/>
<organism evidence="1 2">
    <name type="scientific">Lonepinella koalarum</name>
    <dbReference type="NCBI Taxonomy" id="53417"/>
    <lineage>
        <taxon>Bacteria</taxon>
        <taxon>Pseudomonadati</taxon>
        <taxon>Pseudomonadota</taxon>
        <taxon>Gammaproteobacteria</taxon>
        <taxon>Pasteurellales</taxon>
        <taxon>Pasteurellaceae</taxon>
        <taxon>Lonepinella</taxon>
    </lineage>
</organism>
<accession>A0A4R1KZY7</accession>
<dbReference type="Proteomes" id="UP000295496">
    <property type="component" value="Unassembled WGS sequence"/>
</dbReference>
<dbReference type="EMBL" id="SMGJ01000001">
    <property type="protein sequence ID" value="TCK71172.1"/>
    <property type="molecule type" value="Genomic_DNA"/>
</dbReference>
<protein>
    <submittedName>
        <fullName evidence="1">Uncharacterized protein</fullName>
    </submittedName>
</protein>
<keyword evidence="2" id="KW-1185">Reference proteome</keyword>
<name>A0A4R1KZY7_9PAST</name>
<dbReference type="RefSeq" id="WP_132299723.1">
    <property type="nucleotide sequence ID" value="NZ_CP170642.1"/>
</dbReference>
<evidence type="ECO:0000313" key="2">
    <source>
        <dbReference type="Proteomes" id="UP000295496"/>
    </source>
</evidence>
<dbReference type="AlphaFoldDB" id="A0A4R1KZY7"/>